<dbReference type="EMBL" id="FQXK01000008">
    <property type="protein sequence ID" value="SHH90912.1"/>
    <property type="molecule type" value="Genomic_DNA"/>
</dbReference>
<accession>A0A1M5WU28</accession>
<organism evidence="1 2">
    <name type="scientific">Butyrivibrio fibrisolvens DSM 3071</name>
    <dbReference type="NCBI Taxonomy" id="1121131"/>
    <lineage>
        <taxon>Bacteria</taxon>
        <taxon>Bacillati</taxon>
        <taxon>Bacillota</taxon>
        <taxon>Clostridia</taxon>
        <taxon>Lachnospirales</taxon>
        <taxon>Lachnospiraceae</taxon>
        <taxon>Butyrivibrio</taxon>
    </lineage>
</organism>
<reference evidence="2" key="1">
    <citation type="submission" date="2016-11" db="EMBL/GenBank/DDBJ databases">
        <authorList>
            <person name="Varghese N."/>
            <person name="Submissions S."/>
        </authorList>
    </citation>
    <scope>NUCLEOTIDE SEQUENCE [LARGE SCALE GENOMIC DNA]</scope>
    <source>
        <strain evidence="2">DSM 3071</strain>
    </source>
</reference>
<dbReference type="GeneID" id="89509630"/>
<dbReference type="STRING" id="1121131.SAMN02745229_01169"/>
<keyword evidence="2" id="KW-1185">Reference proteome</keyword>
<dbReference type="Pfam" id="PF20212">
    <property type="entry name" value="DUF6572"/>
    <property type="match status" value="1"/>
</dbReference>
<dbReference type="InterPro" id="IPR046702">
    <property type="entry name" value="DUF6572"/>
</dbReference>
<proteinExistence type="predicted"/>
<evidence type="ECO:0000313" key="1">
    <source>
        <dbReference type="EMBL" id="SHH90912.1"/>
    </source>
</evidence>
<dbReference type="OrthoDB" id="2229810at2"/>
<name>A0A1M5WU28_BUTFI</name>
<protein>
    <recommendedName>
        <fullName evidence="3">Branched-chain amino acid ABC transporter substrate-binding protein</fullName>
    </recommendedName>
</protein>
<dbReference type="AlphaFoldDB" id="A0A1M5WU28"/>
<dbReference type="Proteomes" id="UP000184278">
    <property type="component" value="Unassembled WGS sequence"/>
</dbReference>
<gene>
    <name evidence="1" type="ORF">SAMN02745229_01169</name>
</gene>
<evidence type="ECO:0008006" key="3">
    <source>
        <dbReference type="Google" id="ProtNLM"/>
    </source>
</evidence>
<sequence>MAIDDPNVIDGMALNKENNALVLLLTDHLSWDGENALSEFDHLNLLQDKINAYISYLESGQYEETYSTEQIAFAIIEIHFKYTITENCEKFLNEVQNQIGQFGIKIEAVITDS</sequence>
<evidence type="ECO:0000313" key="2">
    <source>
        <dbReference type="Proteomes" id="UP000184278"/>
    </source>
</evidence>
<dbReference type="RefSeq" id="WP_022759460.1">
    <property type="nucleotide sequence ID" value="NZ_FQXK01000008.1"/>
</dbReference>